<dbReference type="EMBL" id="FSRM01000002">
    <property type="protein sequence ID" value="SIO47287.1"/>
    <property type="molecule type" value="Genomic_DNA"/>
</dbReference>
<dbReference type="AlphaFoldDB" id="A0A1N6JT25"/>
<proteinExistence type="predicted"/>
<accession>A0A1N6JT25</accession>
<sequence>MNYTDTPSPQPGNNGLIYTVAVDAKNFNYEYQ</sequence>
<evidence type="ECO:0000313" key="1">
    <source>
        <dbReference type="EMBL" id="SIO47287.1"/>
    </source>
</evidence>
<organism evidence="1 2">
    <name type="scientific">Paraburkholderia phenazinium</name>
    <dbReference type="NCBI Taxonomy" id="60549"/>
    <lineage>
        <taxon>Bacteria</taxon>
        <taxon>Pseudomonadati</taxon>
        <taxon>Pseudomonadota</taxon>
        <taxon>Betaproteobacteria</taxon>
        <taxon>Burkholderiales</taxon>
        <taxon>Burkholderiaceae</taxon>
        <taxon>Paraburkholderia</taxon>
    </lineage>
</organism>
<evidence type="ECO:0000313" key="2">
    <source>
        <dbReference type="Proteomes" id="UP000184693"/>
    </source>
</evidence>
<protein>
    <submittedName>
        <fullName evidence="1">Uncharacterized protein</fullName>
    </submittedName>
</protein>
<name>A0A1N6JT25_9BURK</name>
<gene>
    <name evidence="1" type="ORF">SAMN05444168_4928</name>
</gene>
<reference evidence="1 2" key="1">
    <citation type="submission" date="2016-11" db="EMBL/GenBank/DDBJ databases">
        <authorList>
            <person name="Jaros S."/>
            <person name="Januszkiewicz K."/>
            <person name="Wedrychowicz H."/>
        </authorList>
    </citation>
    <scope>NUCLEOTIDE SEQUENCE [LARGE SCALE GENOMIC DNA]</scope>
    <source>
        <strain evidence="1 2">GAS86</strain>
    </source>
</reference>
<dbReference type="Proteomes" id="UP000184693">
    <property type="component" value="Unassembled WGS sequence"/>
</dbReference>